<name>A0ABT0E1E0_9SPHN</name>
<accession>A0ABT0E1E0</accession>
<proteinExistence type="inferred from homology"/>
<evidence type="ECO:0000256" key="1">
    <source>
        <dbReference type="ARBA" id="ARBA00005187"/>
    </source>
</evidence>
<dbReference type="RefSeq" id="WP_247234241.1">
    <property type="nucleotide sequence ID" value="NZ_JALKHS010000018.1"/>
</dbReference>
<evidence type="ECO:0000256" key="4">
    <source>
        <dbReference type="ARBA" id="ARBA00022741"/>
    </source>
</evidence>
<organism evidence="9 10">
    <name type="scientific">Sphingobium agri</name>
    <dbReference type="NCBI Taxonomy" id="2933566"/>
    <lineage>
        <taxon>Bacteria</taxon>
        <taxon>Pseudomonadati</taxon>
        <taxon>Pseudomonadota</taxon>
        <taxon>Alphaproteobacteria</taxon>
        <taxon>Sphingomonadales</taxon>
        <taxon>Sphingomonadaceae</taxon>
        <taxon>Sphingobium</taxon>
    </lineage>
</organism>
<comment type="catalytic activity">
    <reaction evidence="7">
        <text>L-aspartate + L-glutamine + ATP + H2O = L-asparagine + L-glutamate + AMP + diphosphate + H(+)</text>
        <dbReference type="Rhea" id="RHEA:12228"/>
        <dbReference type="ChEBI" id="CHEBI:15377"/>
        <dbReference type="ChEBI" id="CHEBI:15378"/>
        <dbReference type="ChEBI" id="CHEBI:29985"/>
        <dbReference type="ChEBI" id="CHEBI:29991"/>
        <dbReference type="ChEBI" id="CHEBI:30616"/>
        <dbReference type="ChEBI" id="CHEBI:33019"/>
        <dbReference type="ChEBI" id="CHEBI:58048"/>
        <dbReference type="ChEBI" id="CHEBI:58359"/>
        <dbReference type="ChEBI" id="CHEBI:456215"/>
        <dbReference type="EC" id="6.3.5.4"/>
    </reaction>
</comment>
<dbReference type="CDD" id="cd00712">
    <property type="entry name" value="AsnB"/>
    <property type="match status" value="1"/>
</dbReference>
<dbReference type="NCBIfam" id="TIGR01536">
    <property type="entry name" value="asn_synth_AEB"/>
    <property type="match status" value="1"/>
</dbReference>
<dbReference type="Gene3D" id="3.60.20.10">
    <property type="entry name" value="Glutamine Phosphoribosylpyrophosphate, subunit 1, domain 1"/>
    <property type="match status" value="1"/>
</dbReference>
<dbReference type="CDD" id="cd01991">
    <property type="entry name" value="Asn_synthase_B_C"/>
    <property type="match status" value="1"/>
</dbReference>
<dbReference type="EMBL" id="JALKHS010000018">
    <property type="protein sequence ID" value="MCK0533170.1"/>
    <property type="molecule type" value="Genomic_DNA"/>
</dbReference>
<evidence type="ECO:0000313" key="9">
    <source>
        <dbReference type="EMBL" id="MCK0533170.1"/>
    </source>
</evidence>
<comment type="similarity">
    <text evidence="2">Belongs to the asparagine synthetase family.</text>
</comment>
<dbReference type="SUPFAM" id="SSF52402">
    <property type="entry name" value="Adenine nucleotide alpha hydrolases-like"/>
    <property type="match status" value="1"/>
</dbReference>
<keyword evidence="6" id="KW-0315">Glutamine amidotransferase</keyword>
<keyword evidence="10" id="KW-1185">Reference proteome</keyword>
<protein>
    <recommendedName>
        <fullName evidence="3">asparagine synthase (glutamine-hydrolyzing)</fullName>
        <ecNumber evidence="3">6.3.5.4</ecNumber>
    </recommendedName>
</protein>
<dbReference type="InterPro" id="IPR001962">
    <property type="entry name" value="Asn_synthase"/>
</dbReference>
<evidence type="ECO:0000313" key="10">
    <source>
        <dbReference type="Proteomes" id="UP001203512"/>
    </source>
</evidence>
<dbReference type="InterPro" id="IPR017932">
    <property type="entry name" value="GATase_2_dom"/>
</dbReference>
<gene>
    <name evidence="9" type="primary">asnB</name>
    <name evidence="9" type="ORF">MU848_16390</name>
</gene>
<keyword evidence="4" id="KW-0547">Nucleotide-binding</keyword>
<dbReference type="PANTHER" id="PTHR43284:SF1">
    <property type="entry name" value="ASPARAGINE SYNTHETASE"/>
    <property type="match status" value="1"/>
</dbReference>
<dbReference type="SUPFAM" id="SSF56235">
    <property type="entry name" value="N-terminal nucleophile aminohydrolases (Ntn hydrolases)"/>
    <property type="match status" value="1"/>
</dbReference>
<dbReference type="Pfam" id="PF13522">
    <property type="entry name" value="GATase_6"/>
    <property type="match status" value="1"/>
</dbReference>
<evidence type="ECO:0000256" key="7">
    <source>
        <dbReference type="ARBA" id="ARBA00048741"/>
    </source>
</evidence>
<keyword evidence="5" id="KW-0067">ATP-binding</keyword>
<keyword evidence="9" id="KW-0436">Ligase</keyword>
<dbReference type="Gene3D" id="3.40.50.620">
    <property type="entry name" value="HUPs"/>
    <property type="match status" value="2"/>
</dbReference>
<comment type="caution">
    <text evidence="9">The sequence shown here is derived from an EMBL/GenBank/DDBJ whole genome shotgun (WGS) entry which is preliminary data.</text>
</comment>
<evidence type="ECO:0000259" key="8">
    <source>
        <dbReference type="PROSITE" id="PS51278"/>
    </source>
</evidence>
<dbReference type="Pfam" id="PF00733">
    <property type="entry name" value="Asn_synthase"/>
    <property type="match status" value="1"/>
</dbReference>
<dbReference type="PROSITE" id="PS51278">
    <property type="entry name" value="GATASE_TYPE_2"/>
    <property type="match status" value="1"/>
</dbReference>
<dbReference type="InterPro" id="IPR006426">
    <property type="entry name" value="Asn_synth_AEB"/>
</dbReference>
<dbReference type="InterPro" id="IPR029055">
    <property type="entry name" value="Ntn_hydrolases_N"/>
</dbReference>
<dbReference type="Proteomes" id="UP001203512">
    <property type="component" value="Unassembled WGS sequence"/>
</dbReference>
<evidence type="ECO:0000256" key="2">
    <source>
        <dbReference type="ARBA" id="ARBA00005752"/>
    </source>
</evidence>
<dbReference type="InterPro" id="IPR033738">
    <property type="entry name" value="AsnB_N"/>
</dbReference>
<feature type="domain" description="Glutamine amidotransferase type-2" evidence="8">
    <location>
        <begin position="2"/>
        <end position="218"/>
    </location>
</feature>
<dbReference type="GO" id="GO:0004066">
    <property type="term" value="F:asparagine synthase (glutamine-hydrolyzing) activity"/>
    <property type="evidence" value="ECO:0007669"/>
    <property type="project" value="UniProtKB-EC"/>
</dbReference>
<evidence type="ECO:0000256" key="5">
    <source>
        <dbReference type="ARBA" id="ARBA00022840"/>
    </source>
</evidence>
<evidence type="ECO:0000256" key="6">
    <source>
        <dbReference type="ARBA" id="ARBA00022962"/>
    </source>
</evidence>
<comment type="pathway">
    <text evidence="1">Amino-acid biosynthesis; L-asparagine biosynthesis; L-asparagine from L-aspartate (L-Gln route): step 1/1.</text>
</comment>
<evidence type="ECO:0000256" key="3">
    <source>
        <dbReference type="ARBA" id="ARBA00012737"/>
    </source>
</evidence>
<reference evidence="9 10" key="1">
    <citation type="submission" date="2022-04" db="EMBL/GenBank/DDBJ databases">
        <authorList>
            <person name="Huq M.A."/>
        </authorList>
    </citation>
    <scope>NUCLEOTIDE SEQUENCE [LARGE SCALE GENOMIC DNA]</scope>
    <source>
        <strain evidence="9 10">MAH-33</strain>
    </source>
</reference>
<dbReference type="InterPro" id="IPR051786">
    <property type="entry name" value="ASN_synthetase/amidase"/>
</dbReference>
<dbReference type="PANTHER" id="PTHR43284">
    <property type="entry name" value="ASPARAGINE SYNTHETASE (GLUTAMINE-HYDROLYZING)"/>
    <property type="match status" value="1"/>
</dbReference>
<dbReference type="PIRSF" id="PIRSF001589">
    <property type="entry name" value="Asn_synthetase_glu-h"/>
    <property type="match status" value="1"/>
</dbReference>
<sequence>MCGLIGGWSRQHFSLLKNSLPVMNDAIRHRGPDDGGSWHDDEAGIAMAHRRLAVVDLSAAGHQPMQSAGGRWVIVYNGEIYNHADIRRELEREGLAPQWRGHSDTETLLAAVEAWGLDKALRQSTGMFAFALWDRAERCLYLARDRFGEKPLYHGWHKGVFLFGSELKALRRLPGFNAPLNRRALALYLRHNAIPAPFSVYEGIGKLLPGHWLKISMQDLERGVTPDPQPYWLAADAVARQRQMPFAGDEADATDALEDLLRGAIGRQMVADVPLGAFLSGGVDSSVIVSLMQAQSSQPVRTFSIGFHEADYNEAEHAAAVARHLGTDHTELMVSPADAMAVIPDLPAIYDEPFADPSQIPTTLVTRLARQQVTVAMSGDGGDELFGGYARYFMAAGLWRHTARIPRMVRRMAGQLVQSVPEQQWDRLYAFAEPLMPAHKRWAHPGDKLHKGANVIAAPDQKSFCREMTSLWSPSDLMEGIDEPLEYGPPRDVPSGNLIEYQMLEDTCHYMSDDILVKVDRAAMACSLETRAPFLDHRLFEFAWTLPYNFKVRGGVGKYLLRQLLYRHVPKQLIDRPKMGFAVPLDDWLRGPLREWAGDLLDPARLAEEGYFNPKVVDRKWREHQSGVRNWHHHLWGILMFQAWRDAVD</sequence>
<dbReference type="EC" id="6.3.5.4" evidence="3"/>
<dbReference type="InterPro" id="IPR014729">
    <property type="entry name" value="Rossmann-like_a/b/a_fold"/>
</dbReference>